<sequence length="207" mass="22471">MAIRDYGELDDIHLDVLREIGNIGSGNAATSLSDMLARRVDIAVPTIKILDYESVTEELGGPETMIIGMLLFLEGDVNGMIMFLLQKEFAHITLNALLGESLESFAELGEMEYSAMKEVANIMAGSYVNAISSMTGLNINISVPDVSIDMLGAIISVPAIYYANISDKIIFIGDAFNSDEEQAASHILMIPDMESLEKIMTNLGIDL</sequence>
<gene>
    <name evidence="4" type="primary">cheC</name>
    <name evidence="4" type="ORF">ERS852551_01058</name>
</gene>
<dbReference type="Gene3D" id="3.40.1550.10">
    <property type="entry name" value="CheC-like"/>
    <property type="match status" value="1"/>
</dbReference>
<accession>A0A174P2F1</accession>
<feature type="domain" description="CheC-like protein" evidence="3">
    <location>
        <begin position="111"/>
        <end position="148"/>
    </location>
</feature>
<dbReference type="Proteomes" id="UP000095765">
    <property type="component" value="Unassembled WGS sequence"/>
</dbReference>
<evidence type="ECO:0000256" key="1">
    <source>
        <dbReference type="ARBA" id="ARBA00022500"/>
    </source>
</evidence>
<dbReference type="PANTHER" id="PTHR43693">
    <property type="entry name" value="PROTEIN PHOSPHATASE CHEZ"/>
    <property type="match status" value="1"/>
</dbReference>
<organism evidence="4 5">
    <name type="scientific">Anaerotruncus colihominis</name>
    <dbReference type="NCBI Taxonomy" id="169435"/>
    <lineage>
        <taxon>Bacteria</taxon>
        <taxon>Bacillati</taxon>
        <taxon>Bacillota</taxon>
        <taxon>Clostridia</taxon>
        <taxon>Eubacteriales</taxon>
        <taxon>Oscillospiraceae</taxon>
        <taxon>Anaerotruncus</taxon>
    </lineage>
</organism>
<dbReference type="RefSeq" id="WP_006874833.1">
    <property type="nucleotide sequence ID" value="NZ_CABIWA010000003.1"/>
</dbReference>
<dbReference type="InterPro" id="IPR028976">
    <property type="entry name" value="CheC-like_sf"/>
</dbReference>
<evidence type="ECO:0000259" key="3">
    <source>
        <dbReference type="Pfam" id="PF04509"/>
    </source>
</evidence>
<proteinExistence type="predicted"/>
<reference evidence="4 5" key="1">
    <citation type="submission" date="2015-09" db="EMBL/GenBank/DDBJ databases">
        <authorList>
            <consortium name="Pathogen Informatics"/>
        </authorList>
    </citation>
    <scope>NUCLEOTIDE SEQUENCE [LARGE SCALE GENOMIC DNA]</scope>
    <source>
        <strain evidence="4 5">2789STDY5834939</strain>
    </source>
</reference>
<keyword evidence="1" id="KW-0145">Chemotaxis</keyword>
<dbReference type="CDD" id="cd17909">
    <property type="entry name" value="CheC_ClassI"/>
    <property type="match status" value="1"/>
</dbReference>
<dbReference type="InterPro" id="IPR007597">
    <property type="entry name" value="CheC"/>
</dbReference>
<dbReference type="SUPFAM" id="SSF103039">
    <property type="entry name" value="CheC-like"/>
    <property type="match status" value="1"/>
</dbReference>
<protein>
    <submittedName>
        <fullName evidence="4">CheY-P phosphatase CheC</fullName>
        <ecNumber evidence="4">3.-.-.-</ecNumber>
    </submittedName>
</protein>
<dbReference type="GO" id="GO:0006935">
    <property type="term" value="P:chemotaxis"/>
    <property type="evidence" value="ECO:0007669"/>
    <property type="project" value="UniProtKB-KW"/>
</dbReference>
<evidence type="ECO:0000313" key="5">
    <source>
        <dbReference type="Proteomes" id="UP000095765"/>
    </source>
</evidence>
<keyword evidence="2 4" id="KW-0378">Hydrolase</keyword>
<dbReference type="EMBL" id="CZBE01000006">
    <property type="protein sequence ID" value="CUP52269.1"/>
    <property type="molecule type" value="Genomic_DNA"/>
</dbReference>
<dbReference type="AlphaFoldDB" id="A0A174P2F1"/>
<dbReference type="InterPro" id="IPR050992">
    <property type="entry name" value="CheZ_family_phosphatases"/>
</dbReference>
<dbReference type="Pfam" id="PF04509">
    <property type="entry name" value="CheC"/>
    <property type="match status" value="2"/>
</dbReference>
<dbReference type="EC" id="3.-.-.-" evidence="4"/>
<evidence type="ECO:0000256" key="2">
    <source>
        <dbReference type="ARBA" id="ARBA00022801"/>
    </source>
</evidence>
<dbReference type="GeneID" id="72465062"/>
<evidence type="ECO:0000313" key="4">
    <source>
        <dbReference type="EMBL" id="CUP52269.1"/>
    </source>
</evidence>
<name>A0A174P2F1_9FIRM</name>
<dbReference type="GO" id="GO:0016787">
    <property type="term" value="F:hydrolase activity"/>
    <property type="evidence" value="ECO:0007669"/>
    <property type="project" value="UniProtKB-KW"/>
</dbReference>
<dbReference type="PANTHER" id="PTHR43693:SF1">
    <property type="entry name" value="PROTEIN PHOSPHATASE CHEZ"/>
    <property type="match status" value="1"/>
</dbReference>
<feature type="domain" description="CheC-like protein" evidence="3">
    <location>
        <begin position="12"/>
        <end position="49"/>
    </location>
</feature>